<protein>
    <submittedName>
        <fullName evidence="1">Uncharacterized protein</fullName>
    </submittedName>
</protein>
<proteinExistence type="predicted"/>
<comment type="caution">
    <text evidence="1">The sequence shown here is derived from an EMBL/GenBank/DDBJ whole genome shotgun (WGS) entry which is preliminary data.</text>
</comment>
<dbReference type="SUPFAM" id="SSF48452">
    <property type="entry name" value="TPR-like"/>
    <property type="match status" value="1"/>
</dbReference>
<dbReference type="InterPro" id="IPR011990">
    <property type="entry name" value="TPR-like_helical_dom_sf"/>
</dbReference>
<organism evidence="1 2">
    <name type="scientific">Rotaria socialis</name>
    <dbReference type="NCBI Taxonomy" id="392032"/>
    <lineage>
        <taxon>Eukaryota</taxon>
        <taxon>Metazoa</taxon>
        <taxon>Spiralia</taxon>
        <taxon>Gnathifera</taxon>
        <taxon>Rotifera</taxon>
        <taxon>Eurotatoria</taxon>
        <taxon>Bdelloidea</taxon>
        <taxon>Philodinida</taxon>
        <taxon>Philodinidae</taxon>
        <taxon>Rotaria</taxon>
    </lineage>
</organism>
<accession>A0A820SAH6</accession>
<dbReference type="EMBL" id="CAJOBQ010001064">
    <property type="protein sequence ID" value="CAF4450924.1"/>
    <property type="molecule type" value="Genomic_DNA"/>
</dbReference>
<gene>
    <name evidence="1" type="ORF">TSG867_LOCUS16986</name>
</gene>
<dbReference type="Gene3D" id="1.25.40.10">
    <property type="entry name" value="Tetratricopeptide repeat domain"/>
    <property type="match status" value="1"/>
</dbReference>
<evidence type="ECO:0000313" key="1">
    <source>
        <dbReference type="EMBL" id="CAF4450924.1"/>
    </source>
</evidence>
<name>A0A820SAH6_9BILA</name>
<sequence length="462" mass="54049">MLEEVINYLDFIAKVFGLKCSLKSFVMEELVPSQKYPWAAAQCDQRKAQLLSNENILLVIKGMANNNFLFDNMNFPNIHNLHQTKRIYVDESYWNVYSQKQLKEQCEKPCIEENQHDLFSKYYDYRGQMMSKIELNNIRKSLGNIISVKSFISTCIDRKLALYLLGQPESPNESSVVPVLIEICLGNNTRSSFNGNIFADITEQSYFGEVEKKVLFMSGSYFQVDDVRYGDEQIRRSGALYDNMRTSFIYSDFTFSSDTGIVLFQSGKFDQAEYYYLQILHYLVELLYQSEDMKDNDQHQQSTYWIDKYSILLLDRSSRQYFEIEMSSICFTAFYMLTRRAHEKGNYTQSILQYENDDFDDITDLAHVCKGHRLIGLGNLSLIERKCRQAISYYRNALALFDKYVPMGHPDQLRAQQKIANINRIYRCKTDAALGTYKNSLESYLHVLPSDHVDIARIYIWI</sequence>
<dbReference type="Proteomes" id="UP000663862">
    <property type="component" value="Unassembled WGS sequence"/>
</dbReference>
<dbReference type="Gene3D" id="3.90.176.10">
    <property type="entry name" value="Toxin ADP-ribosyltransferase, Chain A, domain 1"/>
    <property type="match status" value="1"/>
</dbReference>
<reference evidence="1" key="1">
    <citation type="submission" date="2021-02" db="EMBL/GenBank/DDBJ databases">
        <authorList>
            <person name="Nowell W R."/>
        </authorList>
    </citation>
    <scope>NUCLEOTIDE SEQUENCE</scope>
</reference>
<dbReference type="AlphaFoldDB" id="A0A820SAH6"/>
<evidence type="ECO:0000313" key="2">
    <source>
        <dbReference type="Proteomes" id="UP000663862"/>
    </source>
</evidence>